<evidence type="ECO:0000313" key="2">
    <source>
        <dbReference type="EMBL" id="KAJ9611211.1"/>
    </source>
</evidence>
<dbReference type="PANTHER" id="PTHR15410">
    <property type="entry name" value="HIRA-INTERACTING PROTEIN 3"/>
    <property type="match status" value="1"/>
</dbReference>
<proteinExistence type="predicted"/>
<dbReference type="GO" id="GO:0005634">
    <property type="term" value="C:nucleus"/>
    <property type="evidence" value="ECO:0007669"/>
    <property type="project" value="TreeGrafter"/>
</dbReference>
<feature type="region of interest" description="Disordered" evidence="1">
    <location>
        <begin position="1"/>
        <end position="25"/>
    </location>
</feature>
<protein>
    <recommendedName>
        <fullName evidence="4">Transcriptional regulator</fullName>
    </recommendedName>
</protein>
<reference evidence="2" key="1">
    <citation type="submission" date="2022-10" db="EMBL/GenBank/DDBJ databases">
        <title>Culturing micro-colonial fungi from biological soil crusts in the Mojave desert and describing Neophaeococcomyces mojavensis, and introducing the new genera and species Taxawa tesnikishii.</title>
        <authorList>
            <person name="Kurbessoian T."/>
            <person name="Stajich J.E."/>
        </authorList>
    </citation>
    <scope>NUCLEOTIDE SEQUENCE</scope>
    <source>
        <strain evidence="2">TK_41</strain>
    </source>
</reference>
<organism evidence="2 3">
    <name type="scientific">Cladophialophora chaetospira</name>
    <dbReference type="NCBI Taxonomy" id="386627"/>
    <lineage>
        <taxon>Eukaryota</taxon>
        <taxon>Fungi</taxon>
        <taxon>Dikarya</taxon>
        <taxon>Ascomycota</taxon>
        <taxon>Pezizomycotina</taxon>
        <taxon>Eurotiomycetes</taxon>
        <taxon>Chaetothyriomycetidae</taxon>
        <taxon>Chaetothyriales</taxon>
        <taxon>Herpotrichiellaceae</taxon>
        <taxon>Cladophialophora</taxon>
    </lineage>
</organism>
<feature type="compositionally biased region" description="Low complexity" evidence="1">
    <location>
        <begin position="245"/>
        <end position="254"/>
    </location>
</feature>
<evidence type="ECO:0000256" key="1">
    <source>
        <dbReference type="SAM" id="MobiDB-lite"/>
    </source>
</evidence>
<name>A0AA38XD18_9EURO</name>
<feature type="compositionally biased region" description="Polar residues" evidence="1">
    <location>
        <begin position="1"/>
        <end position="12"/>
    </location>
</feature>
<keyword evidence="3" id="KW-1185">Reference proteome</keyword>
<sequence>MSASESDLSEASKTPAPPDSELETALRREVITAQKNEVDFSYKYIRTAAETKLGLTPGFYKSHGDWNQRSKAIIGEQMEIDPKEPSSPSKPKSKPAAPTKQAAKRKSSEKEPEPKKRQKTATQVDDEDVSEDATSPLSDSVSDFEEEAPKKKSRKAPSKPRATKSKPAKAKKAKAPVFDDEEEVEESQEKNGASEADSSEVAAEDTKPNENAAGASDSELSVLIDEEPAPKKKRKSKGASEPKTKSTTSKPSTKAKADTEDPDQAEIKRLQGWLVKCGIRKLWGKELKPYETSKSKIKHLRDMLSDAGMTGRYSIEKANQIKEARELAADIEAVQEGAERWGAEDEEGGRGEKDADGDARPAPRRLVRGAKNYDFLSSDGEETD</sequence>
<dbReference type="InterPro" id="IPR037647">
    <property type="entry name" value="HIRIP3"/>
</dbReference>
<feature type="region of interest" description="Disordered" evidence="1">
    <location>
        <begin position="335"/>
        <end position="384"/>
    </location>
</feature>
<evidence type="ECO:0000313" key="3">
    <source>
        <dbReference type="Proteomes" id="UP001172673"/>
    </source>
</evidence>
<dbReference type="AlphaFoldDB" id="A0AA38XD18"/>
<evidence type="ECO:0008006" key="4">
    <source>
        <dbReference type="Google" id="ProtNLM"/>
    </source>
</evidence>
<feature type="region of interest" description="Disordered" evidence="1">
    <location>
        <begin position="70"/>
        <end position="270"/>
    </location>
</feature>
<feature type="compositionally biased region" description="Basic and acidic residues" evidence="1">
    <location>
        <begin position="255"/>
        <end position="269"/>
    </location>
</feature>
<feature type="compositionally biased region" description="Basic and acidic residues" evidence="1">
    <location>
        <begin position="337"/>
        <end position="361"/>
    </location>
</feature>
<dbReference type="PANTHER" id="PTHR15410:SF2">
    <property type="entry name" value="HIRA-INTERACTING PROTEIN 3"/>
    <property type="match status" value="1"/>
</dbReference>
<accession>A0AA38XD18</accession>
<gene>
    <name evidence="2" type="ORF">H2200_004394</name>
</gene>
<dbReference type="EMBL" id="JAPDRK010000006">
    <property type="protein sequence ID" value="KAJ9611211.1"/>
    <property type="molecule type" value="Genomic_DNA"/>
</dbReference>
<dbReference type="Proteomes" id="UP001172673">
    <property type="component" value="Unassembled WGS sequence"/>
</dbReference>
<feature type="compositionally biased region" description="Basic residues" evidence="1">
    <location>
        <begin position="151"/>
        <end position="174"/>
    </location>
</feature>
<feature type="compositionally biased region" description="Basic and acidic residues" evidence="1">
    <location>
        <begin position="106"/>
        <end position="115"/>
    </location>
</feature>
<feature type="compositionally biased region" description="Low complexity" evidence="1">
    <location>
        <begin position="86"/>
        <end position="101"/>
    </location>
</feature>
<comment type="caution">
    <text evidence="2">The sequence shown here is derived from an EMBL/GenBank/DDBJ whole genome shotgun (WGS) entry which is preliminary data.</text>
</comment>
<feature type="compositionally biased region" description="Polar residues" evidence="1">
    <location>
        <begin position="132"/>
        <end position="141"/>
    </location>
</feature>